<keyword evidence="1" id="KW-0472">Membrane</keyword>
<dbReference type="STRING" id="1901.BB341_08365"/>
<dbReference type="AlphaFoldDB" id="E2Q4Z5"/>
<dbReference type="InterPro" id="IPR049500">
    <property type="entry name" value="Peptidase_M50B-like"/>
</dbReference>
<sequence length="272" mass="28349">MESIYSAFIGAGPDGPSRTAADGTGPVSLLGSASPGGLWDRLSGTQPMPETWLIVATALLALALVLPRPVWRVTRNAVTVAHEGGHGLVALLTGRSLEGIRLHSDTSGLTVSRGRPTGLGMILTAAAGYTAPPLLGLGGAWLLAADRITLLLWAATALLLALLVMVRNAYGALVVVLTGAAFLLVSWLATAQTQAAFAYTAVWFLLLGGVRPAFELQSKRRHGGAPDSDADQLSRLTGVPVGLWFLFFHTVSLCSLIGGGRWLLAPWLAELG</sequence>
<gene>
    <name evidence="2" type="ORF">SCLAV_4079</name>
</gene>
<feature type="transmembrane region" description="Helical" evidence="1">
    <location>
        <begin position="51"/>
        <end position="67"/>
    </location>
</feature>
<keyword evidence="3" id="KW-1185">Reference proteome</keyword>
<organism evidence="2 3">
    <name type="scientific">Streptomyces clavuligerus</name>
    <dbReference type="NCBI Taxonomy" id="1901"/>
    <lineage>
        <taxon>Bacteria</taxon>
        <taxon>Bacillati</taxon>
        <taxon>Actinomycetota</taxon>
        <taxon>Actinomycetes</taxon>
        <taxon>Kitasatosporales</taxon>
        <taxon>Streptomycetaceae</taxon>
        <taxon>Streptomyces</taxon>
    </lineage>
</organism>
<proteinExistence type="predicted"/>
<feature type="transmembrane region" description="Helical" evidence="1">
    <location>
        <begin position="196"/>
        <end position="214"/>
    </location>
</feature>
<feature type="transmembrane region" description="Helical" evidence="1">
    <location>
        <begin position="241"/>
        <end position="264"/>
    </location>
</feature>
<dbReference type="eggNOG" id="ENOG502ZBQ3">
    <property type="taxonomic scope" value="Bacteria"/>
</dbReference>
<protein>
    <submittedName>
        <fullName evidence="2">Integral membrane protein</fullName>
    </submittedName>
</protein>
<feature type="transmembrane region" description="Helical" evidence="1">
    <location>
        <begin position="173"/>
        <end position="190"/>
    </location>
</feature>
<dbReference type="Proteomes" id="UP000002357">
    <property type="component" value="Chromosome"/>
</dbReference>
<name>E2Q4Z5_STRCL</name>
<accession>E2Q4Z5</accession>
<feature type="transmembrane region" description="Helical" evidence="1">
    <location>
        <begin position="148"/>
        <end position="166"/>
    </location>
</feature>
<evidence type="ECO:0000256" key="1">
    <source>
        <dbReference type="SAM" id="Phobius"/>
    </source>
</evidence>
<evidence type="ECO:0000313" key="3">
    <source>
        <dbReference type="Proteomes" id="UP000002357"/>
    </source>
</evidence>
<dbReference type="OrthoDB" id="5184455at2"/>
<evidence type="ECO:0000313" key="2">
    <source>
        <dbReference type="EMBL" id="EFG09154.1"/>
    </source>
</evidence>
<feature type="transmembrane region" description="Helical" evidence="1">
    <location>
        <begin position="119"/>
        <end position="142"/>
    </location>
</feature>
<keyword evidence="1" id="KW-1133">Transmembrane helix</keyword>
<keyword evidence="1" id="KW-0812">Transmembrane</keyword>
<dbReference type="EMBL" id="CM000913">
    <property type="protein sequence ID" value="EFG09154.1"/>
    <property type="molecule type" value="Genomic_DNA"/>
</dbReference>
<reference evidence="2 3" key="1">
    <citation type="journal article" date="2010" name="Genome Biol. Evol.">
        <title>The sequence of a 1.8-mb bacterial linear plasmid reveals a rich evolutionary reservoir of secondary metabolic pathways.</title>
        <authorList>
            <person name="Medema M.H."/>
            <person name="Trefzer A."/>
            <person name="Kovalchuk A."/>
            <person name="van den Berg M."/>
            <person name="Mueller U."/>
            <person name="Heijne W."/>
            <person name="Wu L."/>
            <person name="Alam M.T."/>
            <person name="Ronning C.M."/>
            <person name="Nierman W.C."/>
            <person name="Bovenberg R.A.L."/>
            <person name="Breitling R."/>
            <person name="Takano E."/>
        </authorList>
    </citation>
    <scope>NUCLEOTIDE SEQUENCE [LARGE SCALE GENOMIC DNA]</scope>
    <source>
        <strain evidence="3">ATCC 27064 / DSM 738 / JCM 4710 / NBRC 13307 / NCIMB 12785 / NRRL 3585 / VKM Ac-602</strain>
    </source>
</reference>
<dbReference type="Pfam" id="PF13398">
    <property type="entry name" value="Peptidase_M50B"/>
    <property type="match status" value="1"/>
</dbReference>